<organism evidence="2">
    <name type="scientific">Symploca sp. SIO1C4</name>
    <dbReference type="NCBI Taxonomy" id="2607765"/>
    <lineage>
        <taxon>Bacteria</taxon>
        <taxon>Bacillati</taxon>
        <taxon>Cyanobacteriota</taxon>
        <taxon>Cyanophyceae</taxon>
        <taxon>Coleofasciculales</taxon>
        <taxon>Coleofasciculaceae</taxon>
        <taxon>Symploca</taxon>
    </lineage>
</organism>
<sequence>MLLTDELLLDYKRCRRRAFLDTYRDSAQQDSKQDFLLKLLGDSRDYKQAVITSANYKRPSYPWGDWEAGAKATRELMQQGTERIAGAVLLTQLSEEVTLLSTPDLLEQQPGQSNFGDWIYVPTNIKLGRRPKQEYKILSAFCAQILTAIQGAWPTTAWLILRRPNPYAVNLETSVPLMQELVLECIDTLLQRQEPEVFISRQKCSFCHWYSSCYAIAQQEQHISLLPGVTPRRYQDLQALGVTTVESLAASTISTLEPALEPEVALNLVTQAKSTVHKQALLTPKPLGWETTSECDHGNSLSWFAHTNDLLTAPIELYFDIEALPDLNLDYLLGVLVVDKLNHTENFHCLLAEHPDDEALIWKQFLALVGLYPEAPIFHFSEYEAETVKRLGLVYSTPQLHLETLLSRFVDVHKQVMDTVKLPVESYSLKHLARWVGFEWRDAQMNGSQTVCLYDQWLNTGNRSCLDAIQRYNEDDCRATYKLKDWLAKFLISNK</sequence>
<comment type="caution">
    <text evidence="2">The sequence shown here is derived from an EMBL/GenBank/DDBJ whole genome shotgun (WGS) entry which is preliminary data.</text>
</comment>
<dbReference type="Pfam" id="PF13482">
    <property type="entry name" value="RNase_H_2"/>
    <property type="match status" value="1"/>
</dbReference>
<dbReference type="NCBIfam" id="TIGR03491">
    <property type="entry name" value="TM0106 family RecB-like putative nuclease"/>
    <property type="match status" value="1"/>
</dbReference>
<proteinExistence type="predicted"/>
<gene>
    <name evidence="2" type="ORF">F6J89_00270</name>
</gene>
<protein>
    <submittedName>
        <fullName evidence="2">TM0106 family RecB-like putative nuclease</fullName>
    </submittedName>
</protein>
<dbReference type="SUPFAM" id="SSF53098">
    <property type="entry name" value="Ribonuclease H-like"/>
    <property type="match status" value="1"/>
</dbReference>
<dbReference type="InterPro" id="IPR038720">
    <property type="entry name" value="YprB_RNase_H-like_dom"/>
</dbReference>
<feature type="domain" description="YprB ribonuclease H-like" evidence="1">
    <location>
        <begin position="317"/>
        <end position="487"/>
    </location>
</feature>
<evidence type="ECO:0000259" key="1">
    <source>
        <dbReference type="Pfam" id="PF13482"/>
    </source>
</evidence>
<name>A0A6B3N5R4_9CYAN</name>
<evidence type="ECO:0000313" key="2">
    <source>
        <dbReference type="EMBL" id="NER26135.1"/>
    </source>
</evidence>
<dbReference type="EMBL" id="JAAHFQ010000003">
    <property type="protein sequence ID" value="NER26135.1"/>
    <property type="molecule type" value="Genomic_DNA"/>
</dbReference>
<dbReference type="InterPro" id="IPR012337">
    <property type="entry name" value="RNaseH-like_sf"/>
</dbReference>
<dbReference type="InterPro" id="IPR019993">
    <property type="entry name" value="RecB_nuclease_TM0106_put"/>
</dbReference>
<reference evidence="2" key="1">
    <citation type="submission" date="2019-11" db="EMBL/GenBank/DDBJ databases">
        <title>Genomic insights into an expanded diversity of filamentous marine cyanobacteria reveals the extraordinary biosynthetic potential of Moorea and Okeania.</title>
        <authorList>
            <person name="Ferreira Leao T."/>
            <person name="Wang M."/>
            <person name="Moss N."/>
            <person name="Da Silva R."/>
            <person name="Sanders J."/>
            <person name="Nurk S."/>
            <person name="Gurevich A."/>
            <person name="Humphrey G."/>
            <person name="Reher R."/>
            <person name="Zhu Q."/>
            <person name="Belda-Ferre P."/>
            <person name="Glukhov E."/>
            <person name="Rex R."/>
            <person name="Dorrestein P.C."/>
            <person name="Knight R."/>
            <person name="Pevzner P."/>
            <person name="Gerwick W.H."/>
            <person name="Gerwick L."/>
        </authorList>
    </citation>
    <scope>NUCLEOTIDE SEQUENCE</scope>
    <source>
        <strain evidence="2">SIO1C4</strain>
    </source>
</reference>
<accession>A0A6B3N5R4</accession>
<dbReference type="AlphaFoldDB" id="A0A6B3N5R4"/>